<reference evidence="2" key="1">
    <citation type="submission" date="2020-06" db="EMBL/GenBank/DDBJ databases">
        <title>Draft genome of Bugula neritina, a colonial animal packing powerful symbionts and potential medicines.</title>
        <authorList>
            <person name="Rayko M."/>
        </authorList>
    </citation>
    <scope>NUCLEOTIDE SEQUENCE [LARGE SCALE GENOMIC DNA]</scope>
    <source>
        <strain evidence="2">Kwan_BN1</strain>
    </source>
</reference>
<sequence>MTCYSDSHIKELLSLVIVFMNVGLLKTIIFIFNSHPFKDLVAVYRMAELDRLLRDAKSTVEGRCLCPLPCWSIYGGLKRLSLCLENILNHGLKYSHLPNQSSTLDYSRFIKSLQWLNPVLAPSAEKIRKYPLRKTFLKVKPG</sequence>
<organism evidence="2 3">
    <name type="scientific">Bugula neritina</name>
    <name type="common">Brown bryozoan</name>
    <name type="synonym">Sertularia neritina</name>
    <dbReference type="NCBI Taxonomy" id="10212"/>
    <lineage>
        <taxon>Eukaryota</taxon>
        <taxon>Metazoa</taxon>
        <taxon>Spiralia</taxon>
        <taxon>Lophotrochozoa</taxon>
        <taxon>Bryozoa</taxon>
        <taxon>Gymnolaemata</taxon>
        <taxon>Cheilostomatida</taxon>
        <taxon>Flustrina</taxon>
        <taxon>Buguloidea</taxon>
        <taxon>Bugulidae</taxon>
        <taxon>Bugula</taxon>
    </lineage>
</organism>
<dbReference type="SUPFAM" id="SSF140741">
    <property type="entry name" value="RUN domain-like"/>
    <property type="match status" value="1"/>
</dbReference>
<dbReference type="InterPro" id="IPR037213">
    <property type="entry name" value="Run_dom_sf"/>
</dbReference>
<gene>
    <name evidence="2" type="ORF">EB796_020230</name>
</gene>
<evidence type="ECO:0000256" key="1">
    <source>
        <dbReference type="SAM" id="Phobius"/>
    </source>
</evidence>
<dbReference type="AlphaFoldDB" id="A0A7J7J725"/>
<dbReference type="Proteomes" id="UP000593567">
    <property type="component" value="Unassembled WGS sequence"/>
</dbReference>
<keyword evidence="1" id="KW-0472">Membrane</keyword>
<evidence type="ECO:0000313" key="3">
    <source>
        <dbReference type="Proteomes" id="UP000593567"/>
    </source>
</evidence>
<feature type="transmembrane region" description="Helical" evidence="1">
    <location>
        <begin position="12"/>
        <end position="32"/>
    </location>
</feature>
<evidence type="ECO:0000313" key="2">
    <source>
        <dbReference type="EMBL" id="KAF6021466.1"/>
    </source>
</evidence>
<protein>
    <submittedName>
        <fullName evidence="2">Uncharacterized protein</fullName>
    </submittedName>
</protein>
<keyword evidence="1" id="KW-1133">Transmembrane helix</keyword>
<name>A0A7J7J725_BUGNE</name>
<keyword evidence="1" id="KW-0812">Transmembrane</keyword>
<proteinExistence type="predicted"/>
<accession>A0A7J7J725</accession>
<dbReference type="EMBL" id="VXIV02003031">
    <property type="protein sequence ID" value="KAF6021466.1"/>
    <property type="molecule type" value="Genomic_DNA"/>
</dbReference>
<comment type="caution">
    <text evidence="2">The sequence shown here is derived from an EMBL/GenBank/DDBJ whole genome shotgun (WGS) entry which is preliminary data.</text>
</comment>
<keyword evidence="3" id="KW-1185">Reference proteome</keyword>